<keyword evidence="10" id="KW-0378">Hydrolase</keyword>
<evidence type="ECO:0000256" key="14">
    <source>
        <dbReference type="PIRSR" id="PIRSR611782-1"/>
    </source>
</evidence>
<evidence type="ECO:0000256" key="11">
    <source>
        <dbReference type="ARBA" id="ARBA00022825"/>
    </source>
</evidence>
<dbReference type="RefSeq" id="WP_115433841.1">
    <property type="nucleotide sequence ID" value="NZ_CP031337.1"/>
</dbReference>
<evidence type="ECO:0000259" key="18">
    <source>
        <dbReference type="PROSITE" id="PS50106"/>
    </source>
</evidence>
<evidence type="ECO:0000256" key="7">
    <source>
        <dbReference type="ARBA" id="ARBA00022729"/>
    </source>
</evidence>
<dbReference type="InterPro" id="IPR001940">
    <property type="entry name" value="Peptidase_S1C"/>
</dbReference>
<evidence type="ECO:0000313" key="20">
    <source>
        <dbReference type="Proteomes" id="UP000254537"/>
    </source>
</evidence>
<evidence type="ECO:0000256" key="12">
    <source>
        <dbReference type="ARBA" id="ARBA00023016"/>
    </source>
</evidence>
<dbReference type="EMBL" id="CP031337">
    <property type="protein sequence ID" value="AXK39911.1"/>
    <property type="molecule type" value="Genomic_DNA"/>
</dbReference>
<evidence type="ECO:0000256" key="17">
    <source>
        <dbReference type="SAM" id="SignalP"/>
    </source>
</evidence>
<proteinExistence type="inferred from homology"/>
<dbReference type="Pfam" id="PF13180">
    <property type="entry name" value="PDZ_2"/>
    <property type="match status" value="1"/>
</dbReference>
<dbReference type="PANTHER" id="PTHR22939:SF130">
    <property type="entry name" value="PERIPLASMIC SERINE ENDOPROTEASE DEGP-LIKE-RELATED"/>
    <property type="match status" value="1"/>
</dbReference>
<evidence type="ECO:0000256" key="2">
    <source>
        <dbReference type="ARBA" id="ARBA00004418"/>
    </source>
</evidence>
<dbReference type="InterPro" id="IPR009003">
    <property type="entry name" value="Peptidase_S1_PA"/>
</dbReference>
<keyword evidence="6 19" id="KW-0645">Protease</keyword>
<dbReference type="FunFam" id="2.40.10.120:FF:000007">
    <property type="entry name" value="Periplasmic serine endoprotease DegP-like"/>
    <property type="match status" value="1"/>
</dbReference>
<dbReference type="EC" id="3.4.21.107" evidence="4"/>
<dbReference type="SMART" id="SM00228">
    <property type="entry name" value="PDZ"/>
    <property type="match status" value="2"/>
</dbReference>
<dbReference type="PRINTS" id="PR00834">
    <property type="entry name" value="PROTEASES2C"/>
</dbReference>
<evidence type="ECO:0000256" key="16">
    <source>
        <dbReference type="SAM" id="MobiDB-lite"/>
    </source>
</evidence>
<dbReference type="NCBIfam" id="TIGR02037">
    <property type="entry name" value="degP_htrA_DO"/>
    <property type="match status" value="1"/>
</dbReference>
<dbReference type="GO" id="GO:0004252">
    <property type="term" value="F:serine-type endopeptidase activity"/>
    <property type="evidence" value="ECO:0007669"/>
    <property type="project" value="InterPro"/>
</dbReference>
<comment type="subcellular location">
    <subcellularLocation>
        <location evidence="2">Periplasm</location>
    </subcellularLocation>
</comment>
<dbReference type="GO" id="GO:0006508">
    <property type="term" value="P:proteolysis"/>
    <property type="evidence" value="ECO:0007669"/>
    <property type="project" value="UniProtKB-KW"/>
</dbReference>
<feature type="active site" description="Charge relay system" evidence="14">
    <location>
        <position position="211"/>
    </location>
</feature>
<feature type="signal peptide" evidence="17">
    <location>
        <begin position="1"/>
        <end position="19"/>
    </location>
</feature>
<feature type="active site" description="Charge relay system" evidence="14">
    <location>
        <position position="108"/>
    </location>
</feature>
<evidence type="ECO:0000313" key="19">
    <source>
        <dbReference type="EMBL" id="AXK39911.1"/>
    </source>
</evidence>
<dbReference type="InterPro" id="IPR011782">
    <property type="entry name" value="Pept_S1C_Do"/>
</dbReference>
<evidence type="ECO:0000256" key="10">
    <source>
        <dbReference type="ARBA" id="ARBA00022801"/>
    </source>
</evidence>
<evidence type="ECO:0000256" key="13">
    <source>
        <dbReference type="ARBA" id="ARBA00032850"/>
    </source>
</evidence>
<feature type="chain" id="PRO_5038369845" description="Probable periplasmic serine endoprotease DegP-like" evidence="17">
    <location>
        <begin position="20"/>
        <end position="475"/>
    </location>
</feature>
<dbReference type="InterPro" id="IPR001478">
    <property type="entry name" value="PDZ"/>
</dbReference>
<dbReference type="PANTHER" id="PTHR22939">
    <property type="entry name" value="SERINE PROTEASE FAMILY S1C HTRA-RELATED"/>
    <property type="match status" value="1"/>
</dbReference>
<keyword evidence="7 17" id="KW-0732">Signal</keyword>
<keyword evidence="12" id="KW-0346">Stress response</keyword>
<evidence type="ECO:0000256" key="3">
    <source>
        <dbReference type="ARBA" id="ARBA00010541"/>
    </source>
</evidence>
<dbReference type="GO" id="GO:0042597">
    <property type="term" value="C:periplasmic space"/>
    <property type="evidence" value="ECO:0007669"/>
    <property type="project" value="UniProtKB-SubCell"/>
</dbReference>
<evidence type="ECO:0000256" key="8">
    <source>
        <dbReference type="ARBA" id="ARBA00022737"/>
    </source>
</evidence>
<keyword evidence="11" id="KW-0720">Serine protease</keyword>
<evidence type="ECO:0000256" key="6">
    <source>
        <dbReference type="ARBA" id="ARBA00022670"/>
    </source>
</evidence>
<comment type="catalytic activity">
    <reaction evidence="1">
        <text>Acts on substrates that are at least partially unfolded. The cleavage site P1 residue is normally between a pair of hydrophobic residues, such as Val-|-Val.</text>
        <dbReference type="EC" id="3.4.21.107"/>
    </reaction>
</comment>
<feature type="binding site" evidence="15">
    <location>
        <position position="108"/>
    </location>
    <ligand>
        <name>substrate</name>
    </ligand>
</feature>
<sequence length="475" mass="50441">MPFKKLMLSAVLASLVMTAQVPEAGARNLPDFTQLVQDEGRAVVNISTTQTVRESVPDVPEGLEGFEGDPFFEFFRRFSPPRLKEFQARSLGSGFIVSNDGYVLTNAHVVARADEITVTLNDKREFKARLIGSDARTDVALLKINADKLPVARLGNSAKLKVGEWVVAIGSPFGFDSSVTAGIVSAKGRQLPEENYVPFIQTDAAINPGNSGGPLFNLNGEVVGVNSQIFSKSGGFMGISFAIPIDVAMNIADQLKKSGKVSRGRIGVVVQEVNRDLAASFGLPRAMGALVTNVAKDGPAGKAGLKPGDIVLKIDGQPVDTSSDLQRVISGILPGKTITMDVWRDRAERSVRVVAEEVKEPDPASAGREYRAPGQPEPGQQKMEPIGLMARELNAAQRLQLGVPYGLLVERAGGAALRAGIQQGDVIVGVAGKPLTSGEQFRNAVNATRKGGVLAIQIVRRGGTLFVPLKIGDAE</sequence>
<evidence type="ECO:0000256" key="1">
    <source>
        <dbReference type="ARBA" id="ARBA00001772"/>
    </source>
</evidence>
<dbReference type="Gene3D" id="2.40.10.120">
    <property type="match status" value="1"/>
</dbReference>
<evidence type="ECO:0000256" key="4">
    <source>
        <dbReference type="ARBA" id="ARBA00013035"/>
    </source>
</evidence>
<feature type="region of interest" description="Disordered" evidence="16">
    <location>
        <begin position="357"/>
        <end position="381"/>
    </location>
</feature>
<keyword evidence="8" id="KW-0677">Repeat</keyword>
<dbReference type="PROSITE" id="PS50106">
    <property type="entry name" value="PDZ"/>
    <property type="match status" value="1"/>
</dbReference>
<dbReference type="AlphaFoldDB" id="A0A345Y7K9"/>
<evidence type="ECO:0000256" key="5">
    <source>
        <dbReference type="ARBA" id="ARBA00013958"/>
    </source>
</evidence>
<name>A0A345Y7K9_9NEIS</name>
<dbReference type="SUPFAM" id="SSF50156">
    <property type="entry name" value="PDZ domain-like"/>
    <property type="match status" value="2"/>
</dbReference>
<dbReference type="KEGG" id="ccah:DWG20_10915"/>
<dbReference type="Proteomes" id="UP000254537">
    <property type="component" value="Chromosome"/>
</dbReference>
<dbReference type="Gene3D" id="2.30.42.10">
    <property type="match status" value="2"/>
</dbReference>
<dbReference type="Pfam" id="PF13365">
    <property type="entry name" value="Trypsin_2"/>
    <property type="match status" value="1"/>
</dbReference>
<keyword evidence="9" id="KW-0574">Periplasm</keyword>
<evidence type="ECO:0000256" key="9">
    <source>
        <dbReference type="ARBA" id="ARBA00022764"/>
    </source>
</evidence>
<feature type="domain" description="PDZ" evidence="18">
    <location>
        <begin position="260"/>
        <end position="319"/>
    </location>
</feature>
<evidence type="ECO:0000256" key="15">
    <source>
        <dbReference type="PIRSR" id="PIRSR611782-2"/>
    </source>
</evidence>
<comment type="similarity">
    <text evidence="3">Belongs to the peptidase S1C family.</text>
</comment>
<dbReference type="OrthoDB" id="9758917at2"/>
<feature type="active site" description="Charge relay system" evidence="14">
    <location>
        <position position="138"/>
    </location>
</feature>
<accession>A0A345Y7K9</accession>
<dbReference type="InterPro" id="IPR036034">
    <property type="entry name" value="PDZ_sf"/>
</dbReference>
<protein>
    <recommendedName>
        <fullName evidence="5">Probable periplasmic serine endoprotease DegP-like</fullName>
        <ecNumber evidence="4">3.4.21.107</ecNumber>
    </recommendedName>
    <alternativeName>
        <fullName evidence="13">Protease Do</fullName>
    </alternativeName>
</protein>
<dbReference type="CDD" id="cd10839">
    <property type="entry name" value="cpPDZ1_DegP-like"/>
    <property type="match status" value="1"/>
</dbReference>
<gene>
    <name evidence="19" type="ORF">DWG20_10915</name>
</gene>
<reference evidence="19 20" key="1">
    <citation type="submission" date="2018-07" db="EMBL/GenBank/DDBJ databases">
        <title>Crenobacter cavernae sp. nov., isolated from a karst cave.</title>
        <authorList>
            <person name="Zhu H."/>
        </authorList>
    </citation>
    <scope>NUCLEOTIDE SEQUENCE [LARGE SCALE GENOMIC DNA]</scope>
    <source>
        <strain evidence="19 20">K1W11S-77</strain>
    </source>
</reference>
<feature type="binding site" evidence="15">
    <location>
        <position position="138"/>
    </location>
    <ligand>
        <name>substrate</name>
    </ligand>
</feature>
<organism evidence="19 20">
    <name type="scientific">Crenobacter cavernae</name>
    <dbReference type="NCBI Taxonomy" id="2290923"/>
    <lineage>
        <taxon>Bacteria</taxon>
        <taxon>Pseudomonadati</taxon>
        <taxon>Pseudomonadota</taxon>
        <taxon>Betaproteobacteria</taxon>
        <taxon>Neisseriales</taxon>
        <taxon>Neisseriaceae</taxon>
        <taxon>Crenobacter</taxon>
    </lineage>
</organism>
<dbReference type="SUPFAM" id="SSF50494">
    <property type="entry name" value="Trypsin-like serine proteases"/>
    <property type="match status" value="1"/>
</dbReference>
<feature type="binding site" evidence="15">
    <location>
        <begin position="209"/>
        <end position="211"/>
    </location>
    <ligand>
        <name>substrate</name>
    </ligand>
</feature>